<dbReference type="Proteomes" id="UP000198841">
    <property type="component" value="Unassembled WGS sequence"/>
</dbReference>
<sequence>MAEEKNETDTAKAGALRSSLTIELHSHYAIRLWEGRRRQPDDLRERGRPQILSMPRVIQRAGLMSRDAEGDNPYADMALLKLENALDLATTEIQKLVDELEATLKAIPARISLTDVSSVSPLNIGVFSRTPLGYRCVWLLVGYDQLAMKVFQASHYGLISGKERDEMLSNGGHLVRKVYGVAQHYRSFAVTRADLQQNTVIASEAVKLLGDVDLEVMTGKMLSTFSPNLKKLAENSEASE</sequence>
<dbReference type="InterPro" id="IPR014996">
    <property type="entry name" value="AcaB"/>
</dbReference>
<accession>A0A1I3VAV7</accession>
<dbReference type="Pfam" id="PF08900">
    <property type="entry name" value="AcaB"/>
    <property type="match status" value="1"/>
</dbReference>
<proteinExistence type="predicted"/>
<feature type="coiled-coil region" evidence="1">
    <location>
        <begin position="79"/>
        <end position="106"/>
    </location>
</feature>
<dbReference type="NCBIfam" id="TIGR03761">
    <property type="entry name" value="ICE_PFL4669"/>
    <property type="match status" value="1"/>
</dbReference>
<comment type="caution">
    <text evidence="2">The sequence shown here is derived from an EMBL/GenBank/DDBJ whole genome shotgun (WGS) entry which is preliminary data.</text>
</comment>
<name>A0A1I3VAV7_9GAMM</name>
<dbReference type="EMBL" id="FOSD01000003">
    <property type="protein sequence ID" value="SFJ92498.1"/>
    <property type="molecule type" value="Genomic_DNA"/>
</dbReference>
<dbReference type="RefSeq" id="WP_175501692.1">
    <property type="nucleotide sequence ID" value="NZ_FOSD01000003.1"/>
</dbReference>
<keyword evidence="1" id="KW-0175">Coiled coil</keyword>
<keyword evidence="3" id="KW-1185">Reference proteome</keyword>
<evidence type="ECO:0000313" key="3">
    <source>
        <dbReference type="Proteomes" id="UP000198841"/>
    </source>
</evidence>
<evidence type="ECO:0000313" key="2">
    <source>
        <dbReference type="EMBL" id="SFJ92498.1"/>
    </source>
</evidence>
<evidence type="ECO:0000256" key="1">
    <source>
        <dbReference type="SAM" id="Coils"/>
    </source>
</evidence>
<organism evidence="2 3">
    <name type="scientific">Candidatus Pantoea symbiotica</name>
    <dbReference type="NCBI Taxonomy" id="1884370"/>
    <lineage>
        <taxon>Bacteria</taxon>
        <taxon>Pseudomonadati</taxon>
        <taxon>Pseudomonadota</taxon>
        <taxon>Gammaproteobacteria</taxon>
        <taxon>Enterobacterales</taxon>
        <taxon>Erwiniaceae</taxon>
        <taxon>Pantoea</taxon>
    </lineage>
</organism>
<reference evidence="2 3" key="1">
    <citation type="submission" date="2016-10" db="EMBL/GenBank/DDBJ databases">
        <authorList>
            <person name="Varghese N."/>
            <person name="Submissions S."/>
        </authorList>
    </citation>
    <scope>NUCLEOTIDE SEQUENCE [LARGE SCALE GENOMIC DNA]</scope>
    <source>
        <strain evidence="2 3">YR512</strain>
    </source>
</reference>
<protein>
    <submittedName>
        <fullName evidence="2">Integrating conjugative element protein, PFL_4669 family</fullName>
    </submittedName>
</protein>
<gene>
    <name evidence="2" type="ORF">SAMN05518863_103338</name>
</gene>